<evidence type="ECO:0000259" key="15">
    <source>
        <dbReference type="Pfam" id="PF01583"/>
    </source>
</evidence>
<dbReference type="SUPFAM" id="SSF52540">
    <property type="entry name" value="P-loop containing nucleoside triphosphate hydrolases"/>
    <property type="match status" value="1"/>
</dbReference>
<reference evidence="16 17" key="1">
    <citation type="journal article" date="2019" name="Int. J. Syst. Evol. Microbiol.">
        <title>The Global Catalogue of Microorganisms (GCM) 10K type strain sequencing project: providing services to taxonomists for standard genome sequencing and annotation.</title>
        <authorList>
            <consortium name="The Broad Institute Genomics Platform"/>
            <consortium name="The Broad Institute Genome Sequencing Center for Infectious Disease"/>
            <person name="Wu L."/>
            <person name="Ma J."/>
        </authorList>
    </citation>
    <scope>NUCLEOTIDE SEQUENCE [LARGE SCALE GENOMIC DNA]</scope>
    <source>
        <strain evidence="16 17">JCM 14193</strain>
    </source>
</reference>
<comment type="pathway">
    <text evidence="3 13 14">Sulfur metabolism; hydrogen sulfide biosynthesis; sulfite from sulfate: step 2/3.</text>
</comment>
<evidence type="ECO:0000256" key="7">
    <source>
        <dbReference type="ARBA" id="ARBA00022741"/>
    </source>
</evidence>
<dbReference type="InterPro" id="IPR002891">
    <property type="entry name" value="APS"/>
</dbReference>
<comment type="function">
    <text evidence="2 13 14">Catalyzes the synthesis of activated sulfate.</text>
</comment>
<dbReference type="CDD" id="cd02027">
    <property type="entry name" value="APSK"/>
    <property type="match status" value="1"/>
</dbReference>
<evidence type="ECO:0000256" key="10">
    <source>
        <dbReference type="ARBA" id="ARBA00029724"/>
    </source>
</evidence>
<evidence type="ECO:0000256" key="6">
    <source>
        <dbReference type="ARBA" id="ARBA00022679"/>
    </source>
</evidence>
<evidence type="ECO:0000313" key="17">
    <source>
        <dbReference type="Proteomes" id="UP001500740"/>
    </source>
</evidence>
<keyword evidence="9 13" id="KW-0067">ATP-binding</keyword>
<feature type="domain" description="APS kinase" evidence="15">
    <location>
        <begin position="25"/>
        <end position="174"/>
    </location>
</feature>
<gene>
    <name evidence="13 16" type="primary">cysC</name>
    <name evidence="16" type="ORF">GCM10008935_06000</name>
</gene>
<dbReference type="HAMAP" id="MF_00065">
    <property type="entry name" value="Adenylyl_sulf_kinase"/>
    <property type="match status" value="1"/>
</dbReference>
<dbReference type="EC" id="2.7.1.25" evidence="5 13"/>
<evidence type="ECO:0000256" key="2">
    <source>
        <dbReference type="ARBA" id="ARBA00002632"/>
    </source>
</evidence>
<dbReference type="GO" id="GO:0016301">
    <property type="term" value="F:kinase activity"/>
    <property type="evidence" value="ECO:0007669"/>
    <property type="project" value="UniProtKB-KW"/>
</dbReference>
<evidence type="ECO:0000256" key="8">
    <source>
        <dbReference type="ARBA" id="ARBA00022777"/>
    </source>
</evidence>
<proteinExistence type="inferred from homology"/>
<keyword evidence="13" id="KW-0597">Phosphoprotein</keyword>
<dbReference type="EMBL" id="BAAACZ010000005">
    <property type="protein sequence ID" value="GAA0453986.1"/>
    <property type="molecule type" value="Genomic_DNA"/>
</dbReference>
<comment type="caution">
    <text evidence="16">The sequence shown here is derived from an EMBL/GenBank/DDBJ whole genome shotgun (WGS) entry which is preliminary data.</text>
</comment>
<dbReference type="Gene3D" id="3.40.50.300">
    <property type="entry name" value="P-loop containing nucleotide triphosphate hydrolases"/>
    <property type="match status" value="1"/>
</dbReference>
<comment type="catalytic activity">
    <reaction evidence="1 13 14">
        <text>adenosine 5'-phosphosulfate + ATP = 3'-phosphoadenylyl sulfate + ADP + H(+)</text>
        <dbReference type="Rhea" id="RHEA:24152"/>
        <dbReference type="ChEBI" id="CHEBI:15378"/>
        <dbReference type="ChEBI" id="CHEBI:30616"/>
        <dbReference type="ChEBI" id="CHEBI:58243"/>
        <dbReference type="ChEBI" id="CHEBI:58339"/>
        <dbReference type="ChEBI" id="CHEBI:456216"/>
        <dbReference type="EC" id="2.7.1.25"/>
    </reaction>
</comment>
<evidence type="ECO:0000256" key="9">
    <source>
        <dbReference type="ARBA" id="ARBA00022840"/>
    </source>
</evidence>
<accession>A0ABN0ZNR9</accession>
<dbReference type="RefSeq" id="WP_343781691.1">
    <property type="nucleotide sequence ID" value="NZ_BAAACZ010000005.1"/>
</dbReference>
<evidence type="ECO:0000256" key="14">
    <source>
        <dbReference type="RuleBase" id="RU004347"/>
    </source>
</evidence>
<evidence type="ECO:0000313" key="16">
    <source>
        <dbReference type="EMBL" id="GAA0453986.1"/>
    </source>
</evidence>
<dbReference type="InterPro" id="IPR027417">
    <property type="entry name" value="P-loop_NTPase"/>
</dbReference>
<dbReference type="PANTHER" id="PTHR11055:SF1">
    <property type="entry name" value="PAPS SYNTHETASE, ISOFORM D"/>
    <property type="match status" value="1"/>
</dbReference>
<evidence type="ECO:0000256" key="4">
    <source>
        <dbReference type="ARBA" id="ARBA00007008"/>
    </source>
</evidence>
<evidence type="ECO:0000256" key="13">
    <source>
        <dbReference type="HAMAP-Rule" id="MF_00065"/>
    </source>
</evidence>
<comment type="similarity">
    <text evidence="4 13 14">Belongs to the APS kinase family.</text>
</comment>
<evidence type="ECO:0000256" key="11">
    <source>
        <dbReference type="ARBA" id="ARBA00031393"/>
    </source>
</evidence>
<evidence type="ECO:0000256" key="3">
    <source>
        <dbReference type="ARBA" id="ARBA00004806"/>
    </source>
</evidence>
<organism evidence="16 17">
    <name type="scientific">Alkalibacillus silvisoli</name>
    <dbReference type="NCBI Taxonomy" id="392823"/>
    <lineage>
        <taxon>Bacteria</taxon>
        <taxon>Bacillati</taxon>
        <taxon>Bacillota</taxon>
        <taxon>Bacilli</taxon>
        <taxon>Bacillales</taxon>
        <taxon>Bacillaceae</taxon>
        <taxon>Alkalibacillus</taxon>
    </lineage>
</organism>
<dbReference type="PANTHER" id="PTHR11055">
    <property type="entry name" value="BIFUNCTIONAL 3'-PHOSPHOADENOSINE 5'-PHOSPHOSULFATE SYNTHASE"/>
    <property type="match status" value="1"/>
</dbReference>
<keyword evidence="6 13" id="KW-0808">Transferase</keyword>
<dbReference type="NCBIfam" id="TIGR00455">
    <property type="entry name" value="apsK"/>
    <property type="match status" value="1"/>
</dbReference>
<dbReference type="Proteomes" id="UP001500740">
    <property type="component" value="Unassembled WGS sequence"/>
</dbReference>
<evidence type="ECO:0000256" key="1">
    <source>
        <dbReference type="ARBA" id="ARBA00001823"/>
    </source>
</evidence>
<feature type="active site" description="Phosphoserine intermediate" evidence="13">
    <location>
        <position position="106"/>
    </location>
</feature>
<dbReference type="Pfam" id="PF01583">
    <property type="entry name" value="APS_kinase"/>
    <property type="match status" value="1"/>
</dbReference>
<dbReference type="NCBIfam" id="NF003013">
    <property type="entry name" value="PRK03846.1"/>
    <property type="match status" value="1"/>
</dbReference>
<keyword evidence="7 13" id="KW-0547">Nucleotide-binding</keyword>
<feature type="binding site" evidence="13">
    <location>
        <begin position="32"/>
        <end position="39"/>
    </location>
    <ligand>
        <name>ATP</name>
        <dbReference type="ChEBI" id="CHEBI:30616"/>
    </ligand>
</feature>
<dbReference type="NCBIfam" id="NF004041">
    <property type="entry name" value="PRK05541.1"/>
    <property type="match status" value="1"/>
</dbReference>
<evidence type="ECO:0000256" key="5">
    <source>
        <dbReference type="ARBA" id="ARBA00012121"/>
    </source>
</evidence>
<keyword evidence="8 13" id="KW-0418">Kinase</keyword>
<evidence type="ECO:0000256" key="12">
    <source>
        <dbReference type="ARBA" id="ARBA00031464"/>
    </source>
</evidence>
<sequence>MSKHIHWQKHLINQAQREKLMGHKSLVIWLTGLSGSGKSTIGNHVEQQLYQEGIHSFLLDGDDMRQGINKDLGFKREDRTENTRRIAEIATVLNQAGIIAIVSTISPFKEDREMAKNIISKDYYSEVYIKCSLEECERRDPKGLYQKAKSGEIKQFTGVSQPYQEPEDPDLILDTTYLSVQKSSHHLTNYIKSQIEGEIR</sequence>
<keyword evidence="17" id="KW-1185">Reference proteome</keyword>
<dbReference type="InterPro" id="IPR059117">
    <property type="entry name" value="APS_kinase_dom"/>
</dbReference>
<protein>
    <recommendedName>
        <fullName evidence="5 13">Adenylyl-sulfate kinase</fullName>
        <ecNumber evidence="5 13">2.7.1.25</ecNumber>
    </recommendedName>
    <alternativeName>
        <fullName evidence="11 13">APS kinase</fullName>
    </alternativeName>
    <alternativeName>
        <fullName evidence="12 13">ATP adenosine-5'-phosphosulfate 3'-phosphotransferase</fullName>
    </alternativeName>
    <alternativeName>
        <fullName evidence="10 13">Adenosine-5'-phosphosulfate kinase</fullName>
    </alternativeName>
</protein>
<name>A0ABN0ZNR9_9BACI</name>